<feature type="transmembrane region" description="Helical" evidence="6">
    <location>
        <begin position="221"/>
        <end position="239"/>
    </location>
</feature>
<dbReference type="PROSITE" id="PS50850">
    <property type="entry name" value="MFS"/>
    <property type="match status" value="1"/>
</dbReference>
<dbReference type="Gene3D" id="1.20.1250.20">
    <property type="entry name" value="MFS general substrate transporter like domains"/>
    <property type="match status" value="1"/>
</dbReference>
<comment type="subcellular location">
    <subcellularLocation>
        <location evidence="1">Membrane</location>
        <topology evidence="1">Multi-pass membrane protein</topology>
    </subcellularLocation>
</comment>
<feature type="transmembrane region" description="Helical" evidence="6">
    <location>
        <begin position="333"/>
        <end position="353"/>
    </location>
</feature>
<feature type="transmembrane region" description="Helical" evidence="6">
    <location>
        <begin position="514"/>
        <end position="537"/>
    </location>
</feature>
<dbReference type="InterPro" id="IPR036259">
    <property type="entry name" value="MFS_trans_sf"/>
</dbReference>
<feature type="transmembrane region" description="Helical" evidence="6">
    <location>
        <begin position="549"/>
        <end position="572"/>
    </location>
</feature>
<feature type="transmembrane region" description="Helical" evidence="6">
    <location>
        <begin position="251"/>
        <end position="271"/>
    </location>
</feature>
<evidence type="ECO:0000256" key="5">
    <source>
        <dbReference type="SAM" id="Coils"/>
    </source>
</evidence>
<evidence type="ECO:0000256" key="4">
    <source>
        <dbReference type="ARBA" id="ARBA00023136"/>
    </source>
</evidence>
<sequence>MAPYTDNKGSRNSAVNVNLPSITNVQIPEEPDLLEEAIKKFRKPVLDRLASEDYRRRNSCPNSLHLNNREICLNLNEEEWEEKLNLQKISHRRVSIYDSTVDEDMVDMFNATGFGRWNLGFIILVSLCQASHPTQYFSSVFTNMPTDFRCEDQYAVDNNKYDNYCGFDVVSVHNVSMPNTKNEEKISNNICSNYGYDTSVFESTFTNEFHLVCDRAWLSQLYQFLMVFGSIFGNCFTGLSDTFGRANVIKMSSAFLLLGVLMVGFGIHVNLVLAGRFLTGFCFPILNCAGYTLVMETTPTKYRSSVGIMVLLPFDVYTLILGLLAYYVRQWRMLHLVVSLPIYLLPVVAMFIYESPRWLIQQGYFEEAYAVFKNASIMNKSELQNKESMIKAMERMKSKLSSENSQSNNKCTFKIRRIFKTLFASSKMSKISIVMPLLWFLMSLVYFGLPLNANSFTTNPFIYMIMLGCLQFPVDSLGHFVIKKFGNIKTCQVALFISGACMFTLVVVPEDVMWARYIFVGIAWLCMSLVFAICFIIANELFPTEIRSIGSGICLEAYYFGFLFGSFINVLLVDEIAWGFNVLCGLSSISAGFLAMMLPETQGKPLCETVDDVNNLS</sequence>
<keyword evidence="4 6" id="KW-0472">Membrane</keyword>
<feature type="transmembrane region" description="Helical" evidence="6">
    <location>
        <begin position="461"/>
        <end position="482"/>
    </location>
</feature>
<feature type="transmembrane region" description="Helical" evidence="6">
    <location>
        <begin position="431"/>
        <end position="449"/>
    </location>
</feature>
<dbReference type="SUPFAM" id="SSF103473">
    <property type="entry name" value="MFS general substrate transporter"/>
    <property type="match status" value="1"/>
</dbReference>
<keyword evidence="3 6" id="KW-1133">Transmembrane helix</keyword>
<evidence type="ECO:0000259" key="7">
    <source>
        <dbReference type="PROSITE" id="PS50850"/>
    </source>
</evidence>
<feature type="transmembrane region" description="Helical" evidence="6">
    <location>
        <begin position="578"/>
        <end position="598"/>
    </location>
</feature>
<keyword evidence="5" id="KW-0175">Coiled coil</keyword>
<evidence type="ECO:0000256" key="6">
    <source>
        <dbReference type="SAM" id="Phobius"/>
    </source>
</evidence>
<accession>A0AAV2RQR3</accession>
<dbReference type="InterPro" id="IPR020846">
    <property type="entry name" value="MFS_dom"/>
</dbReference>
<feature type="transmembrane region" description="Helical" evidence="6">
    <location>
        <begin position="491"/>
        <end position="508"/>
    </location>
</feature>
<dbReference type="Pfam" id="PF00083">
    <property type="entry name" value="Sugar_tr"/>
    <property type="match status" value="1"/>
</dbReference>
<evidence type="ECO:0000313" key="9">
    <source>
        <dbReference type="Proteomes" id="UP001497623"/>
    </source>
</evidence>
<evidence type="ECO:0000256" key="3">
    <source>
        <dbReference type="ARBA" id="ARBA00022989"/>
    </source>
</evidence>
<organism evidence="8 9">
    <name type="scientific">Meganyctiphanes norvegica</name>
    <name type="common">Northern krill</name>
    <name type="synonym">Thysanopoda norvegica</name>
    <dbReference type="NCBI Taxonomy" id="48144"/>
    <lineage>
        <taxon>Eukaryota</taxon>
        <taxon>Metazoa</taxon>
        <taxon>Ecdysozoa</taxon>
        <taxon>Arthropoda</taxon>
        <taxon>Crustacea</taxon>
        <taxon>Multicrustacea</taxon>
        <taxon>Malacostraca</taxon>
        <taxon>Eumalacostraca</taxon>
        <taxon>Eucarida</taxon>
        <taxon>Euphausiacea</taxon>
        <taxon>Euphausiidae</taxon>
        <taxon>Meganyctiphanes</taxon>
    </lineage>
</organism>
<feature type="domain" description="Major facilitator superfamily (MFS) profile" evidence="7">
    <location>
        <begin position="154"/>
        <end position="602"/>
    </location>
</feature>
<gene>
    <name evidence="8" type="ORF">MNOR_LOCUS28082</name>
</gene>
<dbReference type="GO" id="GO:0022857">
    <property type="term" value="F:transmembrane transporter activity"/>
    <property type="evidence" value="ECO:0007669"/>
    <property type="project" value="InterPro"/>
</dbReference>
<dbReference type="Proteomes" id="UP001497623">
    <property type="component" value="Unassembled WGS sequence"/>
</dbReference>
<comment type="caution">
    <text evidence="8">The sequence shown here is derived from an EMBL/GenBank/DDBJ whole genome shotgun (WGS) entry which is preliminary data.</text>
</comment>
<proteinExistence type="predicted"/>
<dbReference type="GO" id="GO:0016020">
    <property type="term" value="C:membrane"/>
    <property type="evidence" value="ECO:0007669"/>
    <property type="project" value="UniProtKB-SubCell"/>
</dbReference>
<protein>
    <recommendedName>
        <fullName evidence="7">Major facilitator superfamily (MFS) profile domain-containing protein</fullName>
    </recommendedName>
</protein>
<name>A0AAV2RQR3_MEGNR</name>
<keyword evidence="2 6" id="KW-0812">Transmembrane</keyword>
<dbReference type="PANTHER" id="PTHR24064">
    <property type="entry name" value="SOLUTE CARRIER FAMILY 22 MEMBER"/>
    <property type="match status" value="1"/>
</dbReference>
<dbReference type="AlphaFoldDB" id="A0AAV2RQR3"/>
<evidence type="ECO:0000313" key="8">
    <source>
        <dbReference type="EMBL" id="CAL4137417.1"/>
    </source>
</evidence>
<dbReference type="InterPro" id="IPR005828">
    <property type="entry name" value="MFS_sugar_transport-like"/>
</dbReference>
<feature type="coiled-coil region" evidence="5">
    <location>
        <begin position="383"/>
        <end position="410"/>
    </location>
</feature>
<dbReference type="EMBL" id="CAXKWB010030370">
    <property type="protein sequence ID" value="CAL4137417.1"/>
    <property type="molecule type" value="Genomic_DNA"/>
</dbReference>
<evidence type="ECO:0000256" key="1">
    <source>
        <dbReference type="ARBA" id="ARBA00004141"/>
    </source>
</evidence>
<reference evidence="8 9" key="1">
    <citation type="submission" date="2024-05" db="EMBL/GenBank/DDBJ databases">
        <authorList>
            <person name="Wallberg A."/>
        </authorList>
    </citation>
    <scope>NUCLEOTIDE SEQUENCE [LARGE SCALE GENOMIC DNA]</scope>
</reference>
<keyword evidence="9" id="KW-1185">Reference proteome</keyword>
<feature type="transmembrane region" description="Helical" evidence="6">
    <location>
        <begin position="306"/>
        <end position="327"/>
    </location>
</feature>
<evidence type="ECO:0000256" key="2">
    <source>
        <dbReference type="ARBA" id="ARBA00022692"/>
    </source>
</evidence>